<feature type="region of interest" description="Disordered" evidence="1">
    <location>
        <begin position="302"/>
        <end position="324"/>
    </location>
</feature>
<comment type="caution">
    <text evidence="3">The sequence shown here is derived from an EMBL/GenBank/DDBJ whole genome shotgun (WGS) entry which is preliminary data.</text>
</comment>
<keyword evidence="4" id="KW-1185">Reference proteome</keyword>
<dbReference type="SMART" id="SM00220">
    <property type="entry name" value="S_TKc"/>
    <property type="match status" value="1"/>
</dbReference>
<dbReference type="Pfam" id="PF00069">
    <property type="entry name" value="Pkinase"/>
    <property type="match status" value="1"/>
</dbReference>
<dbReference type="GO" id="GO:0005524">
    <property type="term" value="F:ATP binding"/>
    <property type="evidence" value="ECO:0007669"/>
    <property type="project" value="InterPro"/>
</dbReference>
<evidence type="ECO:0000256" key="1">
    <source>
        <dbReference type="SAM" id="MobiDB-lite"/>
    </source>
</evidence>
<organism evidence="3 4">
    <name type="scientific">Lasiodiplodia hormozganensis</name>
    <dbReference type="NCBI Taxonomy" id="869390"/>
    <lineage>
        <taxon>Eukaryota</taxon>
        <taxon>Fungi</taxon>
        <taxon>Dikarya</taxon>
        <taxon>Ascomycota</taxon>
        <taxon>Pezizomycotina</taxon>
        <taxon>Dothideomycetes</taxon>
        <taxon>Dothideomycetes incertae sedis</taxon>
        <taxon>Botryosphaeriales</taxon>
        <taxon>Botryosphaeriaceae</taxon>
        <taxon>Lasiodiplodia</taxon>
    </lineage>
</organism>
<dbReference type="AlphaFoldDB" id="A0AA39Z0I8"/>
<dbReference type="GO" id="GO:0004674">
    <property type="term" value="F:protein serine/threonine kinase activity"/>
    <property type="evidence" value="ECO:0007669"/>
    <property type="project" value="TreeGrafter"/>
</dbReference>
<dbReference type="PANTHER" id="PTHR24359">
    <property type="entry name" value="SERINE/THREONINE-PROTEIN KINASE SBK1"/>
    <property type="match status" value="1"/>
</dbReference>
<reference evidence="3" key="1">
    <citation type="submission" date="2023-06" db="EMBL/GenBank/DDBJ databases">
        <title>Multi-omics analyses reveal the molecular pathogenesis toolkit of Lasiodiplodia hormozganensis, a cross-kingdom pathogen.</title>
        <authorList>
            <person name="Felix C."/>
            <person name="Meneses R."/>
            <person name="Goncalves M.F.M."/>
            <person name="Tilleman L."/>
            <person name="Duarte A.S."/>
            <person name="Jorrin-Novo J.V."/>
            <person name="Van De Peer Y."/>
            <person name="Deforce D."/>
            <person name="Van Nieuwerburgh F."/>
            <person name="Esteves A.C."/>
            <person name="Alves A."/>
        </authorList>
    </citation>
    <scope>NUCLEOTIDE SEQUENCE</scope>
    <source>
        <strain evidence="3">CBS 339.90</strain>
    </source>
</reference>
<evidence type="ECO:0000313" key="3">
    <source>
        <dbReference type="EMBL" id="KAK0661929.1"/>
    </source>
</evidence>
<keyword evidence="3" id="KW-0808">Transferase</keyword>
<dbReference type="InterPro" id="IPR000719">
    <property type="entry name" value="Prot_kinase_dom"/>
</dbReference>
<gene>
    <name evidence="3" type="primary">ksg1_1</name>
    <name evidence="3" type="ORF">DIS24_g2278</name>
</gene>
<dbReference type="InterPro" id="IPR008271">
    <property type="entry name" value="Ser/Thr_kinase_AS"/>
</dbReference>
<accession>A0AA39Z0I8</accession>
<feature type="domain" description="Protein kinase" evidence="2">
    <location>
        <begin position="1"/>
        <end position="292"/>
    </location>
</feature>
<name>A0AA39Z0I8_9PEZI</name>
<dbReference type="Gene3D" id="1.10.510.10">
    <property type="entry name" value="Transferase(Phosphotransferase) domain 1"/>
    <property type="match status" value="1"/>
</dbReference>
<dbReference type="InterPro" id="IPR011009">
    <property type="entry name" value="Kinase-like_dom_sf"/>
</dbReference>
<dbReference type="EMBL" id="JAUJDW010000007">
    <property type="protein sequence ID" value="KAK0661929.1"/>
    <property type="molecule type" value="Genomic_DNA"/>
</dbReference>
<evidence type="ECO:0000259" key="2">
    <source>
        <dbReference type="PROSITE" id="PS50011"/>
    </source>
</evidence>
<dbReference type="PROSITE" id="PS00108">
    <property type="entry name" value="PROTEIN_KINASE_ST"/>
    <property type="match status" value="1"/>
</dbReference>
<dbReference type="PROSITE" id="PS50011">
    <property type="entry name" value="PROTEIN_KINASE_DOM"/>
    <property type="match status" value="1"/>
</dbReference>
<keyword evidence="3" id="KW-0418">Kinase</keyword>
<dbReference type="Proteomes" id="UP001175001">
    <property type="component" value="Unassembled WGS sequence"/>
</dbReference>
<dbReference type="SUPFAM" id="SSF56112">
    <property type="entry name" value="Protein kinase-like (PK-like)"/>
    <property type="match status" value="1"/>
</dbReference>
<dbReference type="CDD" id="cd00180">
    <property type="entry name" value="PKc"/>
    <property type="match status" value="1"/>
</dbReference>
<protein>
    <submittedName>
        <fullName evidence="3">Serine/threonine-protein kinase ksg1</fullName>
    </submittedName>
</protein>
<sequence>MEVVVVKTFSPDQRLQFVTELRNLKQLKKAFLIHPNIQSCFSAIQIGLTGHLIFEAAECNLSQILHWQEQTFSTDFCANIQRDLRPSFLLWEAKDLSYALHWLHSGFSPKNSPDRFKCYHLDLKPDNILVFPSTSSELPGDIWMWKIADFGGSVIEHMGDISSSGSGMILNGRRLRTGGYQAPEIESNKYELGTAADMWSFGCILLEILAFAHGGPSSVKALERVRNSNVKPHFYDSTFHLREDIRDWIGRLDIFEEGLREFRDQIYLLLKRNPGDRPKAQDLIQPLDLAWDRVRKLGSNDVIFPTPSEAPTSEQATDIEIPTNDPPLIRIKNNAFLTIPSPVYGIPLRSLESRSPDCIEGPIR</sequence>
<evidence type="ECO:0000313" key="4">
    <source>
        <dbReference type="Proteomes" id="UP001175001"/>
    </source>
</evidence>
<dbReference type="PANTHER" id="PTHR24359:SF1">
    <property type="entry name" value="INHIBITOR OF NUCLEAR FACTOR KAPPA-B KINASE EPSILON SUBUNIT HOMOLOG 1-RELATED"/>
    <property type="match status" value="1"/>
</dbReference>
<proteinExistence type="predicted"/>